<keyword evidence="2" id="KW-1185">Reference proteome</keyword>
<dbReference type="EMBL" id="JACOFT010000002">
    <property type="protein sequence ID" value="MBC3811476.1"/>
    <property type="molecule type" value="Genomic_DNA"/>
</dbReference>
<accession>A0ABR6XEZ9</accession>
<dbReference type="RefSeq" id="WP_186898446.1">
    <property type="nucleotide sequence ID" value="NZ_JACOFT010000002.1"/>
</dbReference>
<evidence type="ECO:0000313" key="2">
    <source>
        <dbReference type="Proteomes" id="UP000637632"/>
    </source>
</evidence>
<sequence length="272" mass="30684">MTRRTRQMLQEQFKYGKMPTEEDFSDLIESMLNMLDEGFDKTPEAGFKVAQLRDGKLVSFYKDINIGNALWSLGLEKSSDNLSIQDARNQALLTLSSTTGADGVHRTAVGIRKTQPQHELDVAGCIASHGRIGREGELAVPADGRWYDITEMMTGCQAWEVIAGAGAKDSDGRYALTHAFALNAFNANGSITYHQTHFGNKCSRIELRWINDNPEKPFEFKLQMRVGCSYGDDVWIKYHLTQLWLDTLMLESDQKPLRQPVPQYDDKGKVKN</sequence>
<organism evidence="1 2">
    <name type="scientific">Undibacterium aquatile</name>
    <dbReference type="NCBI Taxonomy" id="1537398"/>
    <lineage>
        <taxon>Bacteria</taxon>
        <taxon>Pseudomonadati</taxon>
        <taxon>Pseudomonadota</taxon>
        <taxon>Betaproteobacteria</taxon>
        <taxon>Burkholderiales</taxon>
        <taxon>Oxalobacteraceae</taxon>
        <taxon>Undibacterium</taxon>
    </lineage>
</organism>
<reference evidence="1 2" key="1">
    <citation type="submission" date="2020-08" db="EMBL/GenBank/DDBJ databases">
        <title>Novel species isolated from subtropical streams in China.</title>
        <authorList>
            <person name="Lu H."/>
        </authorList>
    </citation>
    <scope>NUCLEOTIDE SEQUENCE [LARGE SCALE GENOMIC DNA]</scope>
    <source>
        <strain evidence="1 2">CCTCC AB 2015119</strain>
    </source>
</reference>
<proteinExistence type="predicted"/>
<name>A0ABR6XEZ9_9BURK</name>
<protein>
    <submittedName>
        <fullName evidence="1">Uncharacterized protein</fullName>
    </submittedName>
</protein>
<comment type="caution">
    <text evidence="1">The sequence shown here is derived from an EMBL/GenBank/DDBJ whole genome shotgun (WGS) entry which is preliminary data.</text>
</comment>
<gene>
    <name evidence="1" type="ORF">H8K26_08505</name>
</gene>
<dbReference type="Proteomes" id="UP000637632">
    <property type="component" value="Unassembled WGS sequence"/>
</dbReference>
<evidence type="ECO:0000313" key="1">
    <source>
        <dbReference type="EMBL" id="MBC3811476.1"/>
    </source>
</evidence>